<dbReference type="Proteomes" id="UP001320831">
    <property type="component" value="Unassembled WGS sequence"/>
</dbReference>
<accession>A0ABT2LP78</accession>
<reference evidence="1 2" key="1">
    <citation type="submission" date="2022-09" db="EMBL/GenBank/DDBJ databases">
        <title>Chelativorans salina sp. nov., a novel slightly halophilic bacterium isolated from a saline lake sediment enrichment.</title>
        <authorList>
            <person name="Gao L."/>
            <person name="Fang B.-Z."/>
            <person name="Li W.-J."/>
        </authorList>
    </citation>
    <scope>NUCLEOTIDE SEQUENCE [LARGE SCALE GENOMIC DNA]</scope>
    <source>
        <strain evidence="1 2">EGI FJ00035</strain>
    </source>
</reference>
<dbReference type="RefSeq" id="WP_260902487.1">
    <property type="nucleotide sequence ID" value="NZ_JAOCZP010000003.1"/>
</dbReference>
<dbReference type="EMBL" id="JAOCZP010000003">
    <property type="protein sequence ID" value="MCT7375463.1"/>
    <property type="molecule type" value="Genomic_DNA"/>
</dbReference>
<protein>
    <submittedName>
        <fullName evidence="1">Uncharacterized protein</fullName>
    </submittedName>
</protein>
<organism evidence="1 2">
    <name type="scientific">Chelativorans salis</name>
    <dbReference type="NCBI Taxonomy" id="2978478"/>
    <lineage>
        <taxon>Bacteria</taxon>
        <taxon>Pseudomonadati</taxon>
        <taxon>Pseudomonadota</taxon>
        <taxon>Alphaproteobacteria</taxon>
        <taxon>Hyphomicrobiales</taxon>
        <taxon>Phyllobacteriaceae</taxon>
        <taxon>Chelativorans</taxon>
    </lineage>
</organism>
<sequence length="240" mass="26626">MLLRLCARLYGCVARFAEPGAIGVHRSSFERDAGFSSTEAVEAVQAITAEVIAYMVEMGVDPTLLQLALSYGSDDVRYLSRSEMEQFRVVTVEDAAPPAAARENTAPIVASRPEDAALKSFVESVIAAHTMTEVQAIAAVGGAYASQVFYYGKFHELSSVLNDKRNYFRRWPERFYAVRPRSTTVKCEDNICSVSGIYDWHVRSEPRNRQASGTATFTFVIDTSQSMRIVGETSEVMHRN</sequence>
<evidence type="ECO:0000313" key="1">
    <source>
        <dbReference type="EMBL" id="MCT7375463.1"/>
    </source>
</evidence>
<comment type="caution">
    <text evidence="1">The sequence shown here is derived from an EMBL/GenBank/DDBJ whole genome shotgun (WGS) entry which is preliminary data.</text>
</comment>
<proteinExistence type="predicted"/>
<gene>
    <name evidence="1" type="ORF">N5A92_10515</name>
</gene>
<evidence type="ECO:0000313" key="2">
    <source>
        <dbReference type="Proteomes" id="UP001320831"/>
    </source>
</evidence>
<keyword evidence="2" id="KW-1185">Reference proteome</keyword>
<name>A0ABT2LP78_9HYPH</name>